<dbReference type="RefSeq" id="WP_214193729.1">
    <property type="nucleotide sequence ID" value="NZ_CP081925.1"/>
</dbReference>
<feature type="chain" id="PRO_5042854352" description="Lipoprotein" evidence="2">
    <location>
        <begin position="22"/>
        <end position="479"/>
    </location>
</feature>
<evidence type="ECO:0000313" key="3">
    <source>
        <dbReference type="EMBL" id="MCW0524595.1"/>
    </source>
</evidence>
<feature type="signal peptide" evidence="2">
    <location>
        <begin position="1"/>
        <end position="21"/>
    </location>
</feature>
<protein>
    <recommendedName>
        <fullName evidence="5">Lipoprotein</fullName>
    </recommendedName>
</protein>
<evidence type="ECO:0000256" key="1">
    <source>
        <dbReference type="SAM" id="MobiDB-lite"/>
    </source>
</evidence>
<dbReference type="EMBL" id="JAOZYT010000078">
    <property type="protein sequence ID" value="MCW0524595.1"/>
    <property type="molecule type" value="Genomic_DNA"/>
</dbReference>
<comment type="caution">
    <text evidence="3">The sequence shown here is derived from an EMBL/GenBank/DDBJ whole genome shotgun (WGS) entry which is preliminary data.</text>
</comment>
<organism evidence="3 4">
    <name type="scientific">Riemerella anatipestifer</name>
    <name type="common">Moraxella anatipestifer</name>
    <dbReference type="NCBI Taxonomy" id="34085"/>
    <lineage>
        <taxon>Bacteria</taxon>
        <taxon>Pseudomonadati</taxon>
        <taxon>Bacteroidota</taxon>
        <taxon>Flavobacteriia</taxon>
        <taxon>Flavobacteriales</taxon>
        <taxon>Weeksellaceae</taxon>
        <taxon>Riemerella</taxon>
    </lineage>
</organism>
<keyword evidence="2" id="KW-0732">Signal</keyword>
<evidence type="ECO:0000313" key="4">
    <source>
        <dbReference type="Proteomes" id="UP001207440"/>
    </source>
</evidence>
<reference evidence="3" key="1">
    <citation type="submission" date="2022-10" db="EMBL/GenBank/DDBJ databases">
        <title>Sifting through the core-genome to identify putative cross-protective antigens against Riemerella anatipestifer.</title>
        <authorList>
            <person name="Zheng X."/>
            <person name="Zhang W."/>
        </authorList>
    </citation>
    <scope>NUCLEOTIDE SEQUENCE</scope>
    <source>
        <strain evidence="3">ZWRA178</strain>
    </source>
</reference>
<evidence type="ECO:0008006" key="5">
    <source>
        <dbReference type="Google" id="ProtNLM"/>
    </source>
</evidence>
<proteinExistence type="predicted"/>
<dbReference type="AlphaFoldDB" id="A0AAP3AME0"/>
<sequence length="479" mass="53349">MKQKLTILGLSGLLLLAGCRADDMVTNAKRQEDLAKKFSVFTKKTDNEVIDYPSGFARLALRYDSLHNKNISGRRTLERLRVLSKKNEVAPTAVEAEAYIDFNIRSQTIVEKNGDRWVVFPRIKGGKVAELVAGVLSEDETKVHFYSLKPDTDIYKTNAHLFEEKYRDRYVFKVNKNNLFELLPMGICEKKGSYYDNCVIDGVIISPPPRRGIGGGGGSTSPWYGDHNPGRGIDGGGGCSMYDMCKSDDGSGSGGGSQSPPPQNPLTDPCEKMKTMNSSAGYRSKIEELNRASVLNRTYETGYKENKNGTFENLTPSASTGHSDGLRININEDTKGYIHTHVNEYESGRVDEYGNSEIRQPIKMFSPADVDALMTMAQMQTSGNYADLYGTMVSSDGIYTIKFTGTAEDIKTGFNTREWGNKMVEFWKRSRGSHELKFLKFLKDEMKINGVSLYKTKNNGTVQNKTLGNNNRIQSSDCP</sequence>
<gene>
    <name evidence="3" type="ORF">OKE68_09740</name>
</gene>
<name>A0AAP3AME0_RIEAN</name>
<feature type="region of interest" description="Disordered" evidence="1">
    <location>
        <begin position="248"/>
        <end position="279"/>
    </location>
</feature>
<accession>A0AAP3AME0</accession>
<evidence type="ECO:0000256" key="2">
    <source>
        <dbReference type="SAM" id="SignalP"/>
    </source>
</evidence>
<dbReference type="Proteomes" id="UP001207440">
    <property type="component" value="Unassembled WGS sequence"/>
</dbReference>
<dbReference type="PROSITE" id="PS51257">
    <property type="entry name" value="PROKAR_LIPOPROTEIN"/>
    <property type="match status" value="1"/>
</dbReference>
<feature type="region of interest" description="Disordered" evidence="1">
    <location>
        <begin position="210"/>
        <end position="229"/>
    </location>
</feature>